<comment type="caution">
    <text evidence="1">The sequence shown here is derived from an EMBL/GenBank/DDBJ whole genome shotgun (WGS) entry which is preliminary data.</text>
</comment>
<accession>A0A4R6WIX5</accession>
<protein>
    <submittedName>
        <fullName evidence="1">Uncharacterized protein</fullName>
    </submittedName>
</protein>
<dbReference type="AlphaFoldDB" id="A0A4R6WIX5"/>
<name>A0A4R6WIX5_9SPHI</name>
<organism evidence="1 2">
    <name type="scientific">Sphingobacterium yanglingense</name>
    <dbReference type="NCBI Taxonomy" id="1437280"/>
    <lineage>
        <taxon>Bacteria</taxon>
        <taxon>Pseudomonadati</taxon>
        <taxon>Bacteroidota</taxon>
        <taxon>Sphingobacteriia</taxon>
        <taxon>Sphingobacteriales</taxon>
        <taxon>Sphingobacteriaceae</taxon>
        <taxon>Sphingobacterium</taxon>
    </lineage>
</organism>
<dbReference type="RefSeq" id="WP_133584553.1">
    <property type="nucleotide sequence ID" value="NZ_SNYV01000013.1"/>
</dbReference>
<keyword evidence="2" id="KW-1185">Reference proteome</keyword>
<dbReference type="EMBL" id="SNYV01000013">
    <property type="protein sequence ID" value="TDQ78321.1"/>
    <property type="molecule type" value="Genomic_DNA"/>
</dbReference>
<sequence length="138" mass="16279">MIKSQLILDIFDLIFEDFEFEERLRHQIPFLKEGKTEHSTIGLFVYFDAERGIEKYKIPTENIETKDINGNAIERIDGVHLKNSELKILADINVHIKAGIIDCVEIWNMINDYPTTEPSKYELEQVWVKSKKRKLIRD</sequence>
<gene>
    <name evidence="1" type="ORF">CLV99_2304</name>
</gene>
<reference evidence="1 2" key="1">
    <citation type="submission" date="2019-03" db="EMBL/GenBank/DDBJ databases">
        <title>Genomic Encyclopedia of Archaeal and Bacterial Type Strains, Phase II (KMG-II): from individual species to whole genera.</title>
        <authorList>
            <person name="Goeker M."/>
        </authorList>
    </citation>
    <scope>NUCLEOTIDE SEQUENCE [LARGE SCALE GENOMIC DNA]</scope>
    <source>
        <strain evidence="1 2">DSM 28353</strain>
    </source>
</reference>
<evidence type="ECO:0000313" key="1">
    <source>
        <dbReference type="EMBL" id="TDQ78321.1"/>
    </source>
</evidence>
<dbReference type="OrthoDB" id="982425at2"/>
<proteinExistence type="predicted"/>
<evidence type="ECO:0000313" key="2">
    <source>
        <dbReference type="Proteomes" id="UP000295292"/>
    </source>
</evidence>
<dbReference type="Proteomes" id="UP000295292">
    <property type="component" value="Unassembled WGS sequence"/>
</dbReference>